<sequence>MSINAQLSEFYKRQGLTGEHLRSALKFDRRAVRQNIASRVYYGGPPDTLWDAFVWLSTPQGNEYWSARCV</sequence>
<name>A0A2P0ZLH7_9CAUD</name>
<proteinExistence type="predicted"/>
<protein>
    <submittedName>
        <fullName evidence="1">Uncharacterized protein</fullName>
    </submittedName>
</protein>
<keyword evidence="2" id="KW-1185">Reference proteome</keyword>
<organism evidence="1 2">
    <name type="scientific">Pseudomonas phage phiNV3</name>
    <dbReference type="NCBI Taxonomy" id="2079544"/>
    <lineage>
        <taxon>Viruses</taxon>
        <taxon>Duplodnaviria</taxon>
        <taxon>Heunggongvirae</taxon>
        <taxon>Uroviricota</taxon>
        <taxon>Caudoviricetes</taxon>
        <taxon>Autographivirales</taxon>
        <taxon>Autoscriptoviridae</taxon>
        <taxon>Krylovirinae</taxon>
        <taxon>Kirikabuvirus</taxon>
        <taxon>Kirikabuvirus NV3</taxon>
    </lineage>
</organism>
<evidence type="ECO:0000313" key="2">
    <source>
        <dbReference type="Proteomes" id="UP000240855"/>
    </source>
</evidence>
<reference evidence="1 2" key="1">
    <citation type="submission" date="2018-01" db="EMBL/GenBank/DDBJ databases">
        <title>Genome of phiNV3, a phiKMVvirus-like phage infecting Pseudomonas agarici.</title>
        <authorList>
            <person name="Storey N.H."/>
        </authorList>
    </citation>
    <scope>NUCLEOTIDE SEQUENCE [LARGE SCALE GENOMIC DNA]</scope>
</reference>
<evidence type="ECO:0000313" key="1">
    <source>
        <dbReference type="EMBL" id="AVH86113.1"/>
    </source>
</evidence>
<dbReference type="Proteomes" id="UP000240855">
    <property type="component" value="Segment"/>
</dbReference>
<accession>A0A2P0ZLH7</accession>
<dbReference type="EMBL" id="MG845683">
    <property type="protein sequence ID" value="AVH86113.1"/>
    <property type="molecule type" value="Genomic_DNA"/>
</dbReference>
<gene>
    <name evidence="1" type="ORF">phiNV3_p04</name>
</gene>